<evidence type="ECO:0000259" key="1">
    <source>
        <dbReference type="PROSITE" id="PS50191"/>
    </source>
</evidence>
<dbReference type="Proteomes" id="UP001476247">
    <property type="component" value="Unassembled WGS sequence"/>
</dbReference>
<evidence type="ECO:0000313" key="2">
    <source>
        <dbReference type="EMBL" id="GAA5803277.1"/>
    </source>
</evidence>
<name>A0ABP9Y8H2_9FUNG</name>
<organism evidence="2 3">
    <name type="scientific">Helicostylum pulchrum</name>
    <dbReference type="NCBI Taxonomy" id="562976"/>
    <lineage>
        <taxon>Eukaryota</taxon>
        <taxon>Fungi</taxon>
        <taxon>Fungi incertae sedis</taxon>
        <taxon>Mucoromycota</taxon>
        <taxon>Mucoromycotina</taxon>
        <taxon>Mucoromycetes</taxon>
        <taxon>Mucorales</taxon>
        <taxon>Mucorineae</taxon>
        <taxon>Mucoraceae</taxon>
        <taxon>Helicostylum</taxon>
    </lineage>
</organism>
<dbReference type="InterPro" id="IPR052432">
    <property type="entry name" value="PITP/CRAL-TRIO"/>
</dbReference>
<dbReference type="PANTHER" id="PTHR46590">
    <property type="entry name" value="PHOSPHATIDYLINOSITOL TRANSFER PROTEIN CSR1-RELATED"/>
    <property type="match status" value="1"/>
</dbReference>
<reference evidence="2 3" key="1">
    <citation type="submission" date="2024-04" db="EMBL/GenBank/DDBJ databases">
        <title>genome sequences of Mucor flavus KT1a and Helicostylum pulchrum KT1b strains isolation_sourced from the surface of a dry-aged beef.</title>
        <authorList>
            <person name="Toyotome T."/>
            <person name="Hosono M."/>
            <person name="Torimaru M."/>
            <person name="Fukuda K."/>
            <person name="Mikami N."/>
        </authorList>
    </citation>
    <scope>NUCLEOTIDE SEQUENCE [LARGE SCALE GENOMIC DNA]</scope>
    <source>
        <strain evidence="2 3">KT1b</strain>
    </source>
</reference>
<dbReference type="PROSITE" id="PS50191">
    <property type="entry name" value="CRAL_TRIO"/>
    <property type="match status" value="1"/>
</dbReference>
<dbReference type="PANTHER" id="PTHR46590:SF4">
    <property type="entry name" value="CRAL-TRIO DOMAIN-CONTAINING PROTEIN"/>
    <property type="match status" value="1"/>
</dbReference>
<proteinExistence type="predicted"/>
<gene>
    <name evidence="2" type="ORF">HPULCUR_008756</name>
</gene>
<dbReference type="SUPFAM" id="SSF52087">
    <property type="entry name" value="CRAL/TRIO domain"/>
    <property type="match status" value="1"/>
</dbReference>
<dbReference type="CDD" id="cd00170">
    <property type="entry name" value="SEC14"/>
    <property type="match status" value="1"/>
</dbReference>
<dbReference type="Pfam" id="PF00650">
    <property type="entry name" value="CRAL_TRIO"/>
    <property type="match status" value="1"/>
</dbReference>
<accession>A0ABP9Y8H2</accession>
<dbReference type="InterPro" id="IPR036273">
    <property type="entry name" value="CRAL/TRIO_N_dom_sf"/>
</dbReference>
<dbReference type="SUPFAM" id="SSF46938">
    <property type="entry name" value="CRAL/TRIO N-terminal domain"/>
    <property type="match status" value="1"/>
</dbReference>
<dbReference type="EMBL" id="BAABUJ010000027">
    <property type="protein sequence ID" value="GAA5803277.1"/>
    <property type="molecule type" value="Genomic_DNA"/>
</dbReference>
<comment type="caution">
    <text evidence="2">The sequence shown here is derived from an EMBL/GenBank/DDBJ whole genome shotgun (WGS) entry which is preliminary data.</text>
</comment>
<feature type="domain" description="CRAL-TRIO" evidence="1">
    <location>
        <begin position="94"/>
        <end position="268"/>
    </location>
</feature>
<sequence>METYHKKHLQRNQDYIEYQHTIDSIQNALRREIPQLIQEFELTVQEATEIDEFVNDRATMFRFLRKNKYSLPTSLSLLLDTIRWRIQADIDKIRVSTVTEFLGQPLVYFHKTDKLNRPVLIVNLAYLPKAPVGYDVTEFLTPLVIFVLETARLLIWDMTRERAELGVKDPLIMETVVLVEFKNANALPTDITLLKSFVALLRRYPGMTGTVNLLNFGWMYQGLWQMCKLILSEDAKSKVNFPKVKDLKNLIEEKDLIVEFGGKDEFIWNSMIDPYYAKYRPFMMSRRNSNSSMYYDTIDPFTRTPSSFSVYGTPIGSLTPVASHTNLNSLAKAYSTLSLQSKIGNGMPPRLRSTIKTLFVTPTSSSSTSTTDLIGGVPSWVLSEKLNAIHDETSNNNNNNNKTPWLLKLIMKFEHTVRYVTIRLLKKMIRYKRTFYWMVACFLLRNGVQELIQHVFMLMMQVVLDFNSVRNTVGLRSILSLTNGQMTL</sequence>
<evidence type="ECO:0000313" key="3">
    <source>
        <dbReference type="Proteomes" id="UP001476247"/>
    </source>
</evidence>
<dbReference type="Gene3D" id="3.40.525.10">
    <property type="entry name" value="CRAL-TRIO lipid binding domain"/>
    <property type="match status" value="1"/>
</dbReference>
<dbReference type="InterPro" id="IPR001251">
    <property type="entry name" value="CRAL-TRIO_dom"/>
</dbReference>
<protein>
    <recommendedName>
        <fullName evidence="1">CRAL-TRIO domain-containing protein</fullName>
    </recommendedName>
</protein>
<keyword evidence="3" id="KW-1185">Reference proteome</keyword>
<dbReference type="InterPro" id="IPR036865">
    <property type="entry name" value="CRAL-TRIO_dom_sf"/>
</dbReference>